<organism evidence="3 4">
    <name type="scientific">Rhodococcus sovatensis</name>
    <dbReference type="NCBI Taxonomy" id="1805840"/>
    <lineage>
        <taxon>Bacteria</taxon>
        <taxon>Bacillati</taxon>
        <taxon>Actinomycetota</taxon>
        <taxon>Actinomycetes</taxon>
        <taxon>Mycobacteriales</taxon>
        <taxon>Nocardiaceae</taxon>
        <taxon>Rhodococcus</taxon>
    </lineage>
</organism>
<evidence type="ECO:0000256" key="2">
    <source>
        <dbReference type="ARBA" id="ARBA00049106"/>
    </source>
</evidence>
<reference evidence="3 4" key="1">
    <citation type="submission" date="2024-03" db="EMBL/GenBank/DDBJ databases">
        <title>Natural products discovery in diverse microorganisms through a two-stage MS feature dereplication strategy.</title>
        <authorList>
            <person name="Zhang R."/>
        </authorList>
    </citation>
    <scope>NUCLEOTIDE SEQUENCE [LARGE SCALE GENOMIC DNA]</scope>
    <source>
        <strain evidence="3 4">18930</strain>
    </source>
</reference>
<name>A0ABZ2PNK0_9NOCA</name>
<evidence type="ECO:0000313" key="4">
    <source>
        <dbReference type="Proteomes" id="UP001432000"/>
    </source>
</evidence>
<dbReference type="Gene3D" id="2.30.110.10">
    <property type="entry name" value="Electron Transport, Fmn-binding Protein, Chain A"/>
    <property type="match status" value="1"/>
</dbReference>
<proteinExistence type="inferred from homology"/>
<keyword evidence="4" id="KW-1185">Reference proteome</keyword>
<protein>
    <submittedName>
        <fullName evidence="3">Nitroreductase family deazaflavin-dependent oxidoreductase</fullName>
    </submittedName>
</protein>
<dbReference type="Proteomes" id="UP001432000">
    <property type="component" value="Chromosome"/>
</dbReference>
<dbReference type="PANTHER" id="PTHR39428">
    <property type="entry name" value="F420H(2)-DEPENDENT QUINONE REDUCTASE RV1261C"/>
    <property type="match status" value="1"/>
</dbReference>
<dbReference type="InterPro" id="IPR012349">
    <property type="entry name" value="Split_barrel_FMN-bd"/>
</dbReference>
<gene>
    <name evidence="3" type="ORF">WDS16_08880</name>
</gene>
<comment type="catalytic activity">
    <reaction evidence="2">
        <text>oxidized coenzyme F420-(gamma-L-Glu)(n) + a quinol + H(+) = reduced coenzyme F420-(gamma-L-Glu)(n) + a quinone</text>
        <dbReference type="Rhea" id="RHEA:39663"/>
        <dbReference type="Rhea" id="RHEA-COMP:12939"/>
        <dbReference type="Rhea" id="RHEA-COMP:14378"/>
        <dbReference type="ChEBI" id="CHEBI:15378"/>
        <dbReference type="ChEBI" id="CHEBI:24646"/>
        <dbReference type="ChEBI" id="CHEBI:132124"/>
        <dbReference type="ChEBI" id="CHEBI:133980"/>
        <dbReference type="ChEBI" id="CHEBI:139511"/>
    </reaction>
</comment>
<evidence type="ECO:0000256" key="1">
    <source>
        <dbReference type="ARBA" id="ARBA00008710"/>
    </source>
</evidence>
<comment type="similarity">
    <text evidence="1">Belongs to the F420H(2)-dependent quinone reductase family.</text>
</comment>
<dbReference type="RefSeq" id="WP_338892092.1">
    <property type="nucleotide sequence ID" value="NZ_CP147846.1"/>
</dbReference>
<dbReference type="SUPFAM" id="SSF50475">
    <property type="entry name" value="FMN-binding split barrel"/>
    <property type="match status" value="1"/>
</dbReference>
<dbReference type="InterPro" id="IPR004378">
    <property type="entry name" value="F420H2_quin_Rdtase"/>
</dbReference>
<dbReference type="Pfam" id="PF04075">
    <property type="entry name" value="F420H2_quin_red"/>
    <property type="match status" value="1"/>
</dbReference>
<dbReference type="NCBIfam" id="TIGR00026">
    <property type="entry name" value="hi_GC_TIGR00026"/>
    <property type="match status" value="1"/>
</dbReference>
<sequence length="135" mass="14694">MPDFNEQVIAEFRAHHGKVGGPFEGAPLLLLHTTGAKSGVRRTSPLMYLPDDDRYVIFASKAGADTNPAWYHNLKADPRATIEVGDDTIDVVAEEVTGDARDVLYAKQADLYSGFADYEKKTTRVIPVVVLSAAS</sequence>
<dbReference type="PANTHER" id="PTHR39428:SF1">
    <property type="entry name" value="F420H(2)-DEPENDENT QUINONE REDUCTASE RV1261C"/>
    <property type="match status" value="1"/>
</dbReference>
<dbReference type="EMBL" id="CP147846">
    <property type="protein sequence ID" value="WXG70589.1"/>
    <property type="molecule type" value="Genomic_DNA"/>
</dbReference>
<accession>A0ABZ2PNK0</accession>
<evidence type="ECO:0000313" key="3">
    <source>
        <dbReference type="EMBL" id="WXG70589.1"/>
    </source>
</evidence>